<dbReference type="InterPro" id="IPR007809">
    <property type="entry name" value="FlgN-like"/>
</dbReference>
<dbReference type="Gene3D" id="1.20.58.300">
    <property type="entry name" value="FlgN-like"/>
    <property type="match status" value="1"/>
</dbReference>
<keyword evidence="4" id="KW-0969">Cilium</keyword>
<reference evidence="4" key="2">
    <citation type="submission" date="2014-09" db="EMBL/GenBank/DDBJ databases">
        <authorList>
            <person name="GOMEZ-VALERO Laura"/>
        </authorList>
    </citation>
    <scope>NUCLEOTIDE SEQUENCE</scope>
    <source>
        <strain evidence="4">ATCC33218</strain>
    </source>
</reference>
<dbReference type="EMBL" id="FMVN01000006">
    <property type="protein sequence ID" value="SCY33273.1"/>
    <property type="molecule type" value="Genomic_DNA"/>
</dbReference>
<dbReference type="RefSeq" id="WP_045099503.1">
    <property type="nucleotide sequence ID" value="NZ_CP020614.1"/>
</dbReference>
<evidence type="ECO:0000313" key="5">
    <source>
        <dbReference type="EMBL" id="SCY33273.1"/>
    </source>
</evidence>
<dbReference type="HOGENOM" id="CLU_1616955_0_0_6"/>
<dbReference type="AlphaFoldDB" id="A0A098GIC5"/>
<evidence type="ECO:0000256" key="3">
    <source>
        <dbReference type="ARBA" id="ARBA00022795"/>
    </source>
</evidence>
<dbReference type="PATRIC" id="fig|451.8.peg.1370"/>
<dbReference type="OrthoDB" id="5653052at2"/>
<evidence type="ECO:0000313" key="6">
    <source>
        <dbReference type="Proteomes" id="UP000032414"/>
    </source>
</evidence>
<comment type="similarity">
    <text evidence="2">Belongs to the FlgN family.</text>
</comment>
<organism evidence="4 6">
    <name type="scientific">Legionella micdadei</name>
    <name type="common">Tatlockia micdadei</name>
    <dbReference type="NCBI Taxonomy" id="451"/>
    <lineage>
        <taxon>Bacteria</taxon>
        <taxon>Pseudomonadati</taxon>
        <taxon>Pseudomonadota</taxon>
        <taxon>Gammaproteobacteria</taxon>
        <taxon>Legionellales</taxon>
        <taxon>Legionellaceae</taxon>
        <taxon>Legionella</taxon>
    </lineage>
</organism>
<dbReference type="Proteomes" id="UP000182998">
    <property type="component" value="Unassembled WGS sequence"/>
</dbReference>
<reference evidence="6" key="1">
    <citation type="submission" date="2014-09" db="EMBL/GenBank/DDBJ databases">
        <authorList>
            <person name="Gomez-Valero L."/>
        </authorList>
    </citation>
    <scope>NUCLEOTIDE SEQUENCE [LARGE SCALE GENOMIC DNA]</scope>
    <source>
        <strain evidence="6">ATCC33218</strain>
    </source>
</reference>
<accession>A0A098GIC5</accession>
<gene>
    <name evidence="4" type="ORF">LMI_1933</name>
    <name evidence="5" type="ORF">SAMN02982997_01435</name>
</gene>
<dbReference type="STRING" id="451.B6N58_06345"/>
<evidence type="ECO:0000256" key="2">
    <source>
        <dbReference type="ARBA" id="ARBA00007703"/>
    </source>
</evidence>
<dbReference type="InterPro" id="IPR036679">
    <property type="entry name" value="FlgN-like_sf"/>
</dbReference>
<proteinExistence type="inferred from homology"/>
<keyword evidence="4" id="KW-0966">Cell projection</keyword>
<comment type="function">
    <text evidence="1">Required for the efficient initiation of filament assembly.</text>
</comment>
<dbReference type="Proteomes" id="UP000032414">
    <property type="component" value="Chromosome I"/>
</dbReference>
<dbReference type="Pfam" id="PF05130">
    <property type="entry name" value="FlgN"/>
    <property type="match status" value="1"/>
</dbReference>
<keyword evidence="7" id="KW-1185">Reference proteome</keyword>
<sequence length="163" mass="18417">MTESKPEKLINHLKHEINCIEELILLLTEEKKVLAQRQFEELEPIANQKELLSKKLEQSASERMQLLEMAAYKDAKLALQTFLNYCSSTEANQINELNTELAEKIATCRELNSINGQVITTNLSTRQEIINILTGRENTTAINVYTANGDLKASVEPSCHQEA</sequence>
<protein>
    <submittedName>
        <fullName evidence="4 5">Flagella synthesis protein FlgN</fullName>
    </submittedName>
</protein>
<evidence type="ECO:0000256" key="1">
    <source>
        <dbReference type="ARBA" id="ARBA00002397"/>
    </source>
</evidence>
<reference evidence="5 7" key="3">
    <citation type="submission" date="2016-10" db="EMBL/GenBank/DDBJ databases">
        <authorList>
            <person name="Varghese N."/>
            <person name="Submissions S."/>
        </authorList>
    </citation>
    <scope>NUCLEOTIDE SEQUENCE [LARGE SCALE GENOMIC DNA]</scope>
    <source>
        <strain evidence="5 7">ATCC 33218</strain>
    </source>
</reference>
<name>A0A098GIC5_LEGMI</name>
<keyword evidence="4" id="KW-0282">Flagellum</keyword>
<dbReference type="EMBL" id="LN614830">
    <property type="protein sequence ID" value="CEG61221.1"/>
    <property type="molecule type" value="Genomic_DNA"/>
</dbReference>
<keyword evidence="3" id="KW-1005">Bacterial flagellum biogenesis</keyword>
<dbReference type="GO" id="GO:0044780">
    <property type="term" value="P:bacterial-type flagellum assembly"/>
    <property type="evidence" value="ECO:0007669"/>
    <property type="project" value="InterPro"/>
</dbReference>
<dbReference type="SUPFAM" id="SSF140566">
    <property type="entry name" value="FlgN-like"/>
    <property type="match status" value="1"/>
</dbReference>
<evidence type="ECO:0000313" key="4">
    <source>
        <dbReference type="EMBL" id="CEG61221.1"/>
    </source>
</evidence>
<evidence type="ECO:0000313" key="7">
    <source>
        <dbReference type="Proteomes" id="UP000182998"/>
    </source>
</evidence>
<dbReference type="KEGG" id="tmc:LMI_1933"/>